<evidence type="ECO:0000313" key="1">
    <source>
        <dbReference type="EMBL" id="VWC16461.1"/>
    </source>
</evidence>
<reference evidence="1 2" key="1">
    <citation type="submission" date="2019-09" db="EMBL/GenBank/DDBJ databases">
        <authorList>
            <person name="Depoorter E."/>
        </authorList>
    </citation>
    <scope>NUCLEOTIDE SEQUENCE [LARGE SCALE GENOMIC DNA]</scope>
    <source>
        <strain evidence="1">LMG 6863</strain>
    </source>
</reference>
<protein>
    <submittedName>
        <fullName evidence="1">Uncharacterized protein</fullName>
    </submittedName>
</protein>
<organism evidence="1 2">
    <name type="scientific">Burkholderia lata (strain ATCC 17760 / DSM 23089 / LMG 22485 / NCIMB 9086 / R18194 / 383)</name>
    <dbReference type="NCBI Taxonomy" id="482957"/>
    <lineage>
        <taxon>Bacteria</taxon>
        <taxon>Pseudomonadati</taxon>
        <taxon>Pseudomonadota</taxon>
        <taxon>Betaproteobacteria</taxon>
        <taxon>Burkholderiales</taxon>
        <taxon>Burkholderiaceae</taxon>
        <taxon>Burkholderia</taxon>
        <taxon>Burkholderia cepacia complex</taxon>
    </lineage>
</organism>
<gene>
    <name evidence="1" type="ORF">BLA6863_05625</name>
</gene>
<evidence type="ECO:0000313" key="2">
    <source>
        <dbReference type="Proteomes" id="UP000494170"/>
    </source>
</evidence>
<sequence>MVFSMMSEVGAIVSIALIAVIVSMSVVLPRIISTTRDDTTITDGSLVVADVVEIAQTGVMLNQVPQMRIVLNFYVNDGPREIAIRQFVDLGNMPRAGERVRVIVDKINSKRVRYLNVVLDGV</sequence>
<accession>A0A6P2Q3S2</accession>
<name>A0A6P2Q3S2_BURL3</name>
<dbReference type="EMBL" id="CABVPY010000047">
    <property type="protein sequence ID" value="VWC16461.1"/>
    <property type="molecule type" value="Genomic_DNA"/>
</dbReference>
<proteinExistence type="predicted"/>
<dbReference type="Proteomes" id="UP000494170">
    <property type="component" value="Unassembled WGS sequence"/>
</dbReference>
<dbReference type="AlphaFoldDB" id="A0A6P2Q3S2"/>